<sequence>MPVAVVTDSTAYLPPELVRRHRLTVVPLTVVLNGAEGLEGVEMYPGDATRALGGRRVTVSTSRPAPEQFARTYRELLDAGADAVVSVHLSAELSGTVEAARLAAAQVGDDRVAVVDSRSTGMGLGFPALAAAAAAVDGADLPGVRRAAADAIDRTTIYFYVDTLEFLRRGGRIGAAEALLGTALSVKPIMHMPDGAIVLRDKVRTASRGVARLVDLAVEAAGDADVDLAVHHLAAPQRAEHLLAALTERLGGRVRSTYVTEAGAVVAAHAGPGLACVVVHRRPGPAEAGSGAGRAGVDSPGAASAGLASVDEPEVR</sequence>
<evidence type="ECO:0000256" key="1">
    <source>
        <dbReference type="ARBA" id="ARBA00023121"/>
    </source>
</evidence>
<dbReference type="AlphaFoldDB" id="A0A7H8XT01"/>
<dbReference type="Gene3D" id="3.30.1180.10">
    <property type="match status" value="1"/>
</dbReference>
<dbReference type="Pfam" id="PF02645">
    <property type="entry name" value="DegV"/>
    <property type="match status" value="1"/>
</dbReference>
<dbReference type="Proteomes" id="UP000509335">
    <property type="component" value="Chromosome"/>
</dbReference>
<protein>
    <submittedName>
        <fullName evidence="2">DegV family protein</fullName>
    </submittedName>
</protein>
<organism evidence="2 3">
    <name type="scientific">Micromonospora carbonacea</name>
    <dbReference type="NCBI Taxonomy" id="47853"/>
    <lineage>
        <taxon>Bacteria</taxon>
        <taxon>Bacillati</taxon>
        <taxon>Actinomycetota</taxon>
        <taxon>Actinomycetes</taxon>
        <taxon>Micromonosporales</taxon>
        <taxon>Micromonosporaceae</taxon>
        <taxon>Micromonospora</taxon>
    </lineage>
</organism>
<dbReference type="PANTHER" id="PTHR33434">
    <property type="entry name" value="DEGV DOMAIN-CONTAINING PROTEIN DR_1986-RELATED"/>
    <property type="match status" value="1"/>
</dbReference>
<proteinExistence type="predicted"/>
<dbReference type="GeneID" id="301313883"/>
<dbReference type="KEGG" id="mcab:HXZ27_24700"/>
<dbReference type="InterPro" id="IPR003797">
    <property type="entry name" value="DegV"/>
</dbReference>
<name>A0A7H8XT01_9ACTN</name>
<evidence type="ECO:0000313" key="3">
    <source>
        <dbReference type="Proteomes" id="UP000509335"/>
    </source>
</evidence>
<dbReference type="RefSeq" id="WP_178066107.1">
    <property type="nucleotide sequence ID" value="NZ_JBICTT010000008.1"/>
</dbReference>
<keyword evidence="1" id="KW-0446">Lipid-binding</keyword>
<dbReference type="NCBIfam" id="TIGR00762">
    <property type="entry name" value="DegV"/>
    <property type="match status" value="1"/>
</dbReference>
<dbReference type="GO" id="GO:0008289">
    <property type="term" value="F:lipid binding"/>
    <property type="evidence" value="ECO:0007669"/>
    <property type="project" value="UniProtKB-KW"/>
</dbReference>
<reference evidence="2 3" key="1">
    <citation type="submission" date="2020-07" db="EMBL/GenBank/DDBJ databases">
        <title>A bifunctional nitrone conjugated secondary metabolite targeting the ribosome.</title>
        <authorList>
            <person name="Limbrick E.M."/>
            <person name="Graf M."/>
            <person name="Derewacz D.K."/>
            <person name="Nguyen F."/>
            <person name="Spraggins J.M."/>
            <person name="Wieland M."/>
            <person name="Ynigez-Gutierrez A.E."/>
            <person name="Reisman B.J."/>
            <person name="Zinshteyn B."/>
            <person name="McCulloch K."/>
            <person name="Iverson T.M."/>
            <person name="Green R."/>
            <person name="Wilson D.N."/>
            <person name="Bachmann B.O."/>
        </authorList>
    </citation>
    <scope>NUCLEOTIDE SEQUENCE [LARGE SCALE GENOMIC DNA]</scope>
    <source>
        <strain evidence="3">aurantiaca</strain>
    </source>
</reference>
<dbReference type="EMBL" id="CP058322">
    <property type="protein sequence ID" value="QLD27012.1"/>
    <property type="molecule type" value="Genomic_DNA"/>
</dbReference>
<dbReference type="InterPro" id="IPR050270">
    <property type="entry name" value="DegV_domain_contain"/>
</dbReference>
<accession>A0A7H8XT01</accession>
<dbReference type="Gene3D" id="3.40.50.10170">
    <property type="match status" value="1"/>
</dbReference>
<dbReference type="SUPFAM" id="SSF82549">
    <property type="entry name" value="DAK1/DegV-like"/>
    <property type="match status" value="1"/>
</dbReference>
<evidence type="ECO:0000313" key="2">
    <source>
        <dbReference type="EMBL" id="QLD27012.1"/>
    </source>
</evidence>
<dbReference type="PROSITE" id="PS51482">
    <property type="entry name" value="DEGV"/>
    <property type="match status" value="1"/>
</dbReference>
<gene>
    <name evidence="2" type="ORF">HXZ27_24700</name>
</gene>
<dbReference type="PANTHER" id="PTHR33434:SF2">
    <property type="entry name" value="FATTY ACID-BINDING PROTEIN TM_1468"/>
    <property type="match status" value="1"/>
</dbReference>
<dbReference type="InterPro" id="IPR043168">
    <property type="entry name" value="DegV_C"/>
</dbReference>